<name>A0A6P1P0U6_9BACT</name>
<reference evidence="2 3" key="1">
    <citation type="submission" date="2020-01" db="EMBL/GenBank/DDBJ databases">
        <authorList>
            <person name="Kim M."/>
        </authorList>
    </citation>
    <scope>NUCLEOTIDE SEQUENCE [LARGE SCALE GENOMIC DNA]</scope>
    <source>
        <strain evidence="2 3">BT10</strain>
    </source>
</reference>
<dbReference type="EMBL" id="CP047897">
    <property type="protein sequence ID" value="QHL88349.1"/>
    <property type="molecule type" value="Genomic_DNA"/>
</dbReference>
<dbReference type="AlphaFoldDB" id="A0A6P1P0U6"/>
<protein>
    <recommendedName>
        <fullName evidence="4">DUF5602 domain-containing protein</fullName>
    </recommendedName>
</protein>
<dbReference type="RefSeq" id="WP_160692652.1">
    <property type="nucleotide sequence ID" value="NZ_CP047897.1"/>
</dbReference>
<evidence type="ECO:0008006" key="4">
    <source>
        <dbReference type="Google" id="ProtNLM"/>
    </source>
</evidence>
<keyword evidence="1" id="KW-0732">Signal</keyword>
<evidence type="ECO:0000313" key="2">
    <source>
        <dbReference type="EMBL" id="QHL88349.1"/>
    </source>
</evidence>
<dbReference type="InterPro" id="IPR033786">
    <property type="entry name" value="TTHB210-like"/>
</dbReference>
<dbReference type="PROSITE" id="PS51257">
    <property type="entry name" value="PROKAR_LIPOPROTEIN"/>
    <property type="match status" value="1"/>
</dbReference>
<feature type="chain" id="PRO_5027037938" description="DUF5602 domain-containing protein" evidence="1">
    <location>
        <begin position="27"/>
        <end position="272"/>
    </location>
</feature>
<evidence type="ECO:0000313" key="3">
    <source>
        <dbReference type="Proteomes" id="UP000464214"/>
    </source>
</evidence>
<proteinExistence type="predicted"/>
<dbReference type="CDD" id="cd11669">
    <property type="entry name" value="TTHB210-like"/>
    <property type="match status" value="1"/>
</dbReference>
<accession>A0A6P1P0U6</accession>
<dbReference type="KEGG" id="nib:GU926_13275"/>
<sequence>MRNVSTLSKKILLAPLLFGLSFFTGCEPQEEVVPSSLNQNMAKGISSTYYGPTTWLWGGSVRTWVEMMNGHPTAMGLELSEEALINLPHEPSEYFLKLPGQLHATGIKSISIGWNPDGHEPDGVYTLPHFDFHFYMMTQGQIMNIEGGLDEGAYSLMARGVLPATYVFGPAPFAVPHMGLHWSDVTSPEFSPAGFSKTFIYGSNQDKVTFLEPMITLAYMQSLMDGMPISSNIPALNIVDDPGYYPSAYTLEYDADRGVYIIALTGLTFRNK</sequence>
<evidence type="ECO:0000256" key="1">
    <source>
        <dbReference type="SAM" id="SignalP"/>
    </source>
</evidence>
<dbReference type="Proteomes" id="UP000464214">
    <property type="component" value="Chromosome"/>
</dbReference>
<organism evidence="2 3">
    <name type="scientific">Nibribacter ruber</name>
    <dbReference type="NCBI Taxonomy" id="2698458"/>
    <lineage>
        <taxon>Bacteria</taxon>
        <taxon>Pseudomonadati</taxon>
        <taxon>Bacteroidota</taxon>
        <taxon>Cytophagia</taxon>
        <taxon>Cytophagales</taxon>
        <taxon>Hymenobacteraceae</taxon>
        <taxon>Nibribacter</taxon>
    </lineage>
</organism>
<keyword evidence="3" id="KW-1185">Reference proteome</keyword>
<gene>
    <name evidence="2" type="ORF">GU926_13275</name>
</gene>
<feature type="signal peptide" evidence="1">
    <location>
        <begin position="1"/>
        <end position="26"/>
    </location>
</feature>